<keyword evidence="3" id="KW-1185">Reference proteome</keyword>
<feature type="region of interest" description="Disordered" evidence="1">
    <location>
        <begin position="472"/>
        <end position="506"/>
    </location>
</feature>
<sequence>MMKMKSAGKHYECSDFQWGFLPIGPTNLACRSSCVLRWQSPCRWGIHSPVVVCVLQPKKRWGSCWSQYWCFGSHKTSKRIGHAALVPEPVAPTGPAAIAAPNPSTAIIMPFIAPPSSPASLLQSDPSSSTHSPAGLLSLSSLSVNAFSSGGPANIFAIGPYAYETQLVSPPVFSNFTTEPSTAPYTPPPESVQLTTPSSPEVPFAQLLASSLDRARKNNGTQKFSVYNYEFQPYQQYPGSPGAQLISPGSVISTSGTSTPFRDKRPTLEFHKGETPKILGYEHFSTRKWSSRLGSGSLTPAGTEHGSRLGSGSVTPDGVGVGLASRLGSGTVTPDGLGQDSRLDSGSLTPDAARLTTQGSMYLPNQISEQASLASSESGHQSNAMLVSHRVSFELTGEDVARCLANKTGMLLRNMSRSSQGIVANDAVDRERTQIDGNSCCDVCSVKTNDRSDNALGGVQCCQRHHSAASSKDFNFDNRKGDASGNSANGPEWWTNKKANGREGKSANSWAFFPMLQP</sequence>
<dbReference type="Gramene" id="OIW08040">
    <property type="protein sequence ID" value="OIW08040"/>
    <property type="gene ID" value="TanjilG_20141"/>
</dbReference>
<dbReference type="Proteomes" id="UP000188354">
    <property type="component" value="Chromosome LG07"/>
</dbReference>
<feature type="region of interest" description="Disordered" evidence="1">
    <location>
        <begin position="292"/>
        <end position="348"/>
    </location>
</feature>
<protein>
    <submittedName>
        <fullName evidence="2">Uncharacterized protein</fullName>
    </submittedName>
</protein>
<dbReference type="InterPro" id="IPR040420">
    <property type="entry name" value="At1g76660-like"/>
</dbReference>
<evidence type="ECO:0000256" key="1">
    <source>
        <dbReference type="SAM" id="MobiDB-lite"/>
    </source>
</evidence>
<dbReference type="AlphaFoldDB" id="A0A4P1RD52"/>
<gene>
    <name evidence="2" type="ORF">TanjilG_20141</name>
</gene>
<dbReference type="STRING" id="3871.A0A4P1RD52"/>
<dbReference type="PANTHER" id="PTHR31798">
    <property type="entry name" value="HYDROXYPROLINE-RICH GLYCOPROTEIN-LIKE"/>
    <property type="match status" value="1"/>
</dbReference>
<evidence type="ECO:0000313" key="3">
    <source>
        <dbReference type="Proteomes" id="UP000188354"/>
    </source>
</evidence>
<name>A0A4P1RD52_LUPAN</name>
<organism evidence="2 3">
    <name type="scientific">Lupinus angustifolius</name>
    <name type="common">Narrow-leaved blue lupine</name>
    <dbReference type="NCBI Taxonomy" id="3871"/>
    <lineage>
        <taxon>Eukaryota</taxon>
        <taxon>Viridiplantae</taxon>
        <taxon>Streptophyta</taxon>
        <taxon>Embryophyta</taxon>
        <taxon>Tracheophyta</taxon>
        <taxon>Spermatophyta</taxon>
        <taxon>Magnoliopsida</taxon>
        <taxon>eudicotyledons</taxon>
        <taxon>Gunneridae</taxon>
        <taxon>Pentapetalae</taxon>
        <taxon>rosids</taxon>
        <taxon>fabids</taxon>
        <taxon>Fabales</taxon>
        <taxon>Fabaceae</taxon>
        <taxon>Papilionoideae</taxon>
        <taxon>50 kb inversion clade</taxon>
        <taxon>genistoids sensu lato</taxon>
        <taxon>core genistoids</taxon>
        <taxon>Genisteae</taxon>
        <taxon>Lupinus</taxon>
    </lineage>
</organism>
<evidence type="ECO:0000313" key="2">
    <source>
        <dbReference type="EMBL" id="OIW08040.1"/>
    </source>
</evidence>
<accession>A0A4P1RD52</accession>
<dbReference type="EMBL" id="CM007367">
    <property type="protein sequence ID" value="OIW08040.1"/>
    <property type="molecule type" value="Genomic_DNA"/>
</dbReference>
<reference evidence="2 3" key="1">
    <citation type="journal article" date="2017" name="Plant Biotechnol. J.">
        <title>A comprehensive draft genome sequence for lupin (Lupinus angustifolius), an emerging health food: insights into plant-microbe interactions and legume evolution.</title>
        <authorList>
            <person name="Hane J.K."/>
            <person name="Ming Y."/>
            <person name="Kamphuis L.G."/>
            <person name="Nelson M.N."/>
            <person name="Garg G."/>
            <person name="Atkins C.A."/>
            <person name="Bayer P.E."/>
            <person name="Bravo A."/>
            <person name="Bringans S."/>
            <person name="Cannon S."/>
            <person name="Edwards D."/>
            <person name="Foley R."/>
            <person name="Gao L.L."/>
            <person name="Harrison M.J."/>
            <person name="Huang W."/>
            <person name="Hurgobin B."/>
            <person name="Li S."/>
            <person name="Liu C.W."/>
            <person name="McGrath A."/>
            <person name="Morahan G."/>
            <person name="Murray J."/>
            <person name="Weller J."/>
            <person name="Jian J."/>
            <person name="Singh K.B."/>
        </authorList>
    </citation>
    <scope>NUCLEOTIDE SEQUENCE [LARGE SCALE GENOMIC DNA]</scope>
    <source>
        <strain evidence="3">cv. Tanjil</strain>
        <tissue evidence="2">Whole plant</tissue>
    </source>
</reference>
<feature type="region of interest" description="Disordered" evidence="1">
    <location>
        <begin position="179"/>
        <end position="198"/>
    </location>
</feature>
<dbReference type="PANTHER" id="PTHR31798:SF10">
    <property type="entry name" value="OS02G0822000 PROTEIN"/>
    <property type="match status" value="1"/>
</dbReference>
<proteinExistence type="predicted"/>